<reference evidence="2 3" key="1">
    <citation type="submission" date="2019-05" db="EMBL/GenBank/DDBJ databases">
        <title>Another draft genome of Portunus trituberculatus and its Hox gene families provides insights of decapod evolution.</title>
        <authorList>
            <person name="Jeong J.-H."/>
            <person name="Song I."/>
            <person name="Kim S."/>
            <person name="Choi T."/>
            <person name="Kim D."/>
            <person name="Ryu S."/>
            <person name="Kim W."/>
        </authorList>
    </citation>
    <scope>NUCLEOTIDE SEQUENCE [LARGE SCALE GENOMIC DNA]</scope>
    <source>
        <tissue evidence="2">Muscle</tissue>
    </source>
</reference>
<protein>
    <submittedName>
        <fullName evidence="2">Uncharacterized protein</fullName>
    </submittedName>
</protein>
<organism evidence="2 3">
    <name type="scientific">Portunus trituberculatus</name>
    <name type="common">Swimming crab</name>
    <name type="synonym">Neptunus trituberculatus</name>
    <dbReference type="NCBI Taxonomy" id="210409"/>
    <lineage>
        <taxon>Eukaryota</taxon>
        <taxon>Metazoa</taxon>
        <taxon>Ecdysozoa</taxon>
        <taxon>Arthropoda</taxon>
        <taxon>Crustacea</taxon>
        <taxon>Multicrustacea</taxon>
        <taxon>Malacostraca</taxon>
        <taxon>Eumalacostraca</taxon>
        <taxon>Eucarida</taxon>
        <taxon>Decapoda</taxon>
        <taxon>Pleocyemata</taxon>
        <taxon>Brachyura</taxon>
        <taxon>Eubrachyura</taxon>
        <taxon>Portunoidea</taxon>
        <taxon>Portunidae</taxon>
        <taxon>Portuninae</taxon>
        <taxon>Portunus</taxon>
    </lineage>
</organism>
<evidence type="ECO:0000256" key="1">
    <source>
        <dbReference type="SAM" id="MobiDB-lite"/>
    </source>
</evidence>
<evidence type="ECO:0000313" key="3">
    <source>
        <dbReference type="Proteomes" id="UP000324222"/>
    </source>
</evidence>
<feature type="region of interest" description="Disordered" evidence="1">
    <location>
        <begin position="15"/>
        <end position="37"/>
    </location>
</feature>
<dbReference type="AlphaFoldDB" id="A0A5B7HWN5"/>
<keyword evidence="3" id="KW-1185">Reference proteome</keyword>
<gene>
    <name evidence="2" type="ORF">E2C01_070208</name>
</gene>
<name>A0A5B7HWN5_PORTR</name>
<evidence type="ECO:0000313" key="2">
    <source>
        <dbReference type="EMBL" id="MPC75812.1"/>
    </source>
</evidence>
<dbReference type="EMBL" id="VSRR010041909">
    <property type="protein sequence ID" value="MPC75812.1"/>
    <property type="molecule type" value="Genomic_DNA"/>
</dbReference>
<dbReference type="Proteomes" id="UP000324222">
    <property type="component" value="Unassembled WGS sequence"/>
</dbReference>
<proteinExistence type="predicted"/>
<comment type="caution">
    <text evidence="2">The sequence shown here is derived from an EMBL/GenBank/DDBJ whole genome shotgun (WGS) entry which is preliminary data.</text>
</comment>
<sequence length="87" mass="9593">MKVWERLKAKAKQDDTEFKRAVRKTGGGPPPTLPDDTAKVIGIISSEVNDLGCTFDCDTGWPFCSGAAEGKRSQTEASFRKREQTPF</sequence>
<accession>A0A5B7HWN5</accession>